<feature type="transmembrane region" description="Helical" evidence="1">
    <location>
        <begin position="168"/>
        <end position="185"/>
    </location>
</feature>
<dbReference type="OrthoDB" id="1200986at2"/>
<evidence type="ECO:0000313" key="3">
    <source>
        <dbReference type="Proteomes" id="UP000229433"/>
    </source>
</evidence>
<feature type="transmembrane region" description="Helical" evidence="1">
    <location>
        <begin position="20"/>
        <end position="53"/>
    </location>
</feature>
<accession>A0A2G1VNH2</accession>
<proteinExistence type="predicted"/>
<organism evidence="2 3">
    <name type="scientific">Leeuwenhoekiella nanhaiensis</name>
    <dbReference type="NCBI Taxonomy" id="1655491"/>
    <lineage>
        <taxon>Bacteria</taxon>
        <taxon>Pseudomonadati</taxon>
        <taxon>Bacteroidota</taxon>
        <taxon>Flavobacteriia</taxon>
        <taxon>Flavobacteriales</taxon>
        <taxon>Flavobacteriaceae</taxon>
        <taxon>Leeuwenhoekiella</taxon>
    </lineage>
</organism>
<feature type="transmembrane region" description="Helical" evidence="1">
    <location>
        <begin position="74"/>
        <end position="101"/>
    </location>
</feature>
<sequence>MKTLVFELLRPNTKNYMVYVNALFLLGLLSVGYVSALAVVMAYFIESIILGVFNAVKMGFSTSYANRTEGGGSANYSLILFFCFHYGFFIAIQSIFVFSFFEMEGGLFKEPFALIQNYSDLLKLEGMWLLIASIVFTNLLAFVMNFLAEKRYTEFTANELMSKPYLRIFVQQFVVILSGFFLVFLKAGMIAAVLLILFRLALDLFLIGLRENTEALDRFASWYAEKNSQMSFEKIKKQLLLFSE</sequence>
<dbReference type="Pfam" id="PF20108">
    <property type="entry name" value="DUF6498"/>
    <property type="match status" value="1"/>
</dbReference>
<keyword evidence="1" id="KW-1133">Transmembrane helix</keyword>
<name>A0A2G1VNH2_9FLAO</name>
<dbReference type="AlphaFoldDB" id="A0A2G1VNH2"/>
<evidence type="ECO:0000256" key="1">
    <source>
        <dbReference type="SAM" id="Phobius"/>
    </source>
</evidence>
<protein>
    <submittedName>
        <fullName evidence="2">Uncharacterized protein</fullName>
    </submittedName>
</protein>
<evidence type="ECO:0000313" key="2">
    <source>
        <dbReference type="EMBL" id="PHQ28325.1"/>
    </source>
</evidence>
<keyword evidence="1" id="KW-0472">Membrane</keyword>
<comment type="caution">
    <text evidence="2">The sequence shown here is derived from an EMBL/GenBank/DDBJ whole genome shotgun (WGS) entry which is preliminary data.</text>
</comment>
<dbReference type="RefSeq" id="WP_099647188.1">
    <property type="nucleotide sequence ID" value="NZ_KZ319297.1"/>
</dbReference>
<feature type="transmembrane region" description="Helical" evidence="1">
    <location>
        <begin position="127"/>
        <end position="147"/>
    </location>
</feature>
<reference evidence="2 3" key="1">
    <citation type="submission" date="2017-08" db="EMBL/GenBank/DDBJ databases">
        <title>The whole genome shortgun sequences of strain Leeuwenhoekiella nanhaiensis G18 from the South China Sea.</title>
        <authorList>
            <person name="Liu Q."/>
        </authorList>
    </citation>
    <scope>NUCLEOTIDE SEQUENCE [LARGE SCALE GENOMIC DNA]</scope>
    <source>
        <strain evidence="2 3">G18</strain>
    </source>
</reference>
<dbReference type="InterPro" id="IPR045466">
    <property type="entry name" value="DUF6498"/>
</dbReference>
<gene>
    <name evidence="2" type="ORF">CJ305_15370</name>
</gene>
<keyword evidence="1" id="KW-0812">Transmembrane</keyword>
<dbReference type="EMBL" id="NQXA01000015">
    <property type="protein sequence ID" value="PHQ28325.1"/>
    <property type="molecule type" value="Genomic_DNA"/>
</dbReference>
<dbReference type="Proteomes" id="UP000229433">
    <property type="component" value="Unassembled WGS sequence"/>
</dbReference>
<keyword evidence="3" id="KW-1185">Reference proteome</keyword>